<sequence length="165" mass="19961">MTELRDNYEKAQRKLETADANLKRTRQQDFYDQYSSSYNDSHYWHGNNSNSYDFYGSTSVKIPQFQHPSHILLQQNGFTQQVYPKCRQECLGEKHFRQHVFEDFQQETLCDHEAGQLYDLENFWAFLKYSRQKPKINSKLEEILKNYKNREDFRVDGASFPRQFF</sequence>
<feature type="coiled-coil region" evidence="1">
    <location>
        <begin position="1"/>
        <end position="28"/>
    </location>
</feature>
<dbReference type="Proteomes" id="UP000663854">
    <property type="component" value="Unassembled WGS sequence"/>
</dbReference>
<evidence type="ECO:0000313" key="4">
    <source>
        <dbReference type="Proteomes" id="UP000663870"/>
    </source>
</evidence>
<evidence type="ECO:0000256" key="1">
    <source>
        <dbReference type="SAM" id="Coils"/>
    </source>
</evidence>
<dbReference type="InterPro" id="IPR006607">
    <property type="entry name" value="DM15"/>
</dbReference>
<organism evidence="3 4">
    <name type="scientific">Rotaria sordida</name>
    <dbReference type="NCBI Taxonomy" id="392033"/>
    <lineage>
        <taxon>Eukaryota</taxon>
        <taxon>Metazoa</taxon>
        <taxon>Spiralia</taxon>
        <taxon>Gnathifera</taxon>
        <taxon>Rotifera</taxon>
        <taxon>Eurotatoria</taxon>
        <taxon>Bdelloidea</taxon>
        <taxon>Philodinida</taxon>
        <taxon>Philodinidae</taxon>
        <taxon>Rotaria</taxon>
    </lineage>
</organism>
<dbReference type="Pfam" id="PF21071">
    <property type="entry name" value="LARP1_HEAT"/>
    <property type="match status" value="1"/>
</dbReference>
<name>A0A816FES0_9BILA</name>
<dbReference type="AlphaFoldDB" id="A0A816FES0"/>
<gene>
    <name evidence="3" type="ORF">JXQ802_LOCUS56004</name>
    <name evidence="2" type="ORF">PYM288_LOCUS39457</name>
</gene>
<dbReference type="Proteomes" id="UP000663870">
    <property type="component" value="Unassembled WGS sequence"/>
</dbReference>
<reference evidence="3" key="1">
    <citation type="submission" date="2021-02" db="EMBL/GenBank/DDBJ databases">
        <authorList>
            <person name="Nowell W R."/>
        </authorList>
    </citation>
    <scope>NUCLEOTIDE SEQUENCE</scope>
</reference>
<comment type="caution">
    <text evidence="3">The sequence shown here is derived from an EMBL/GenBank/DDBJ whole genome shotgun (WGS) entry which is preliminary data.</text>
</comment>
<evidence type="ECO:0000313" key="2">
    <source>
        <dbReference type="EMBL" id="CAF1517379.1"/>
    </source>
</evidence>
<keyword evidence="1" id="KW-0175">Coiled coil</keyword>
<keyword evidence="4" id="KW-1185">Reference proteome</keyword>
<evidence type="ECO:0000313" key="3">
    <source>
        <dbReference type="EMBL" id="CAF1660582.1"/>
    </source>
</evidence>
<dbReference type="GO" id="GO:0000339">
    <property type="term" value="F:RNA cap binding"/>
    <property type="evidence" value="ECO:0007669"/>
    <property type="project" value="InterPro"/>
</dbReference>
<dbReference type="GO" id="GO:0048255">
    <property type="term" value="P:mRNA stabilization"/>
    <property type="evidence" value="ECO:0007669"/>
    <property type="project" value="InterPro"/>
</dbReference>
<dbReference type="EMBL" id="CAJNOH010010801">
    <property type="protein sequence ID" value="CAF1517379.1"/>
    <property type="molecule type" value="Genomic_DNA"/>
</dbReference>
<proteinExistence type="predicted"/>
<feature type="non-terminal residue" evidence="3">
    <location>
        <position position="1"/>
    </location>
</feature>
<dbReference type="EMBL" id="CAJNOL010012633">
    <property type="protein sequence ID" value="CAF1660582.1"/>
    <property type="molecule type" value="Genomic_DNA"/>
</dbReference>
<accession>A0A816FES0</accession>
<protein>
    <submittedName>
        <fullName evidence="3">Uncharacterized protein</fullName>
    </submittedName>
</protein>